<accession>A0A852Z6F3</accession>
<dbReference type="Gene3D" id="6.10.250.660">
    <property type="match status" value="1"/>
</dbReference>
<evidence type="ECO:0000313" key="2">
    <source>
        <dbReference type="EMBL" id="NYH88877.1"/>
    </source>
</evidence>
<reference evidence="2 3" key="1">
    <citation type="submission" date="2020-07" db="EMBL/GenBank/DDBJ databases">
        <title>Sequencing the genomes of 1000 actinobacteria strains.</title>
        <authorList>
            <person name="Klenk H.-P."/>
        </authorList>
    </citation>
    <scope>NUCLEOTIDE SEQUENCE [LARGE SCALE GENOMIC DNA]</scope>
    <source>
        <strain evidence="2 3">DSM 18448</strain>
    </source>
</reference>
<feature type="compositionally biased region" description="Basic and acidic residues" evidence="1">
    <location>
        <begin position="81"/>
        <end position="105"/>
    </location>
</feature>
<feature type="region of interest" description="Disordered" evidence="1">
    <location>
        <begin position="81"/>
        <end position="151"/>
    </location>
</feature>
<name>A0A852Z6F3_9ACTN</name>
<sequence length="151" mass="16719">MTWLWVVLVLVVLGSTAAVAVGRGGAMARAYPDRREVRLPADRPVSASDLDDVRFSVVLRGYRMDEVDDVISRLGRDLAEREERVAVREREVAERERRHPGHLDQAEDQADEPDGPAGHRADDQPRADRARADQGGTEHRVPGEGHGAGER</sequence>
<keyword evidence="3" id="KW-1185">Reference proteome</keyword>
<dbReference type="RefSeq" id="WP_202889185.1">
    <property type="nucleotide sequence ID" value="NZ_BAAARR010000003.1"/>
</dbReference>
<proteinExistence type="predicted"/>
<feature type="compositionally biased region" description="Basic and acidic residues" evidence="1">
    <location>
        <begin position="117"/>
        <end position="151"/>
    </location>
</feature>
<evidence type="ECO:0000256" key="1">
    <source>
        <dbReference type="SAM" id="MobiDB-lite"/>
    </source>
</evidence>
<dbReference type="Proteomes" id="UP000579605">
    <property type="component" value="Unassembled WGS sequence"/>
</dbReference>
<dbReference type="AlphaFoldDB" id="A0A852Z6F3"/>
<evidence type="ECO:0000313" key="3">
    <source>
        <dbReference type="Proteomes" id="UP000579605"/>
    </source>
</evidence>
<comment type="caution">
    <text evidence="2">The sequence shown here is derived from an EMBL/GenBank/DDBJ whole genome shotgun (WGS) entry which is preliminary data.</text>
</comment>
<organism evidence="2 3">
    <name type="scientific">Actinopolymorpha rutila</name>
    <dbReference type="NCBI Taxonomy" id="446787"/>
    <lineage>
        <taxon>Bacteria</taxon>
        <taxon>Bacillati</taxon>
        <taxon>Actinomycetota</taxon>
        <taxon>Actinomycetes</taxon>
        <taxon>Propionibacteriales</taxon>
        <taxon>Actinopolymorphaceae</taxon>
        <taxon>Actinopolymorpha</taxon>
    </lineage>
</organism>
<protein>
    <submittedName>
        <fullName evidence="2">DivIVA domain-containing protein</fullName>
    </submittedName>
</protein>
<gene>
    <name evidence="2" type="ORF">F4554_001515</name>
</gene>
<dbReference type="NCBIfam" id="TIGR03544">
    <property type="entry name" value="DivI1A_domain"/>
    <property type="match status" value="1"/>
</dbReference>
<dbReference type="EMBL" id="JACBZH010000001">
    <property type="protein sequence ID" value="NYH88877.1"/>
    <property type="molecule type" value="Genomic_DNA"/>
</dbReference>
<dbReference type="InterPro" id="IPR019933">
    <property type="entry name" value="DivIVA_domain"/>
</dbReference>